<sequence>MNTILTSPLSANEVLEQYWGESIPVNPLAIAQKMGIRLFTREENNSIEGEFFYDDNNIPSIVVNQSLVKSPQRMRFTVAHELGHYCLLHDTRKRDGAANFHLHNYEIPEVQANNFAAELLMPEEIVKFAIRVYGINTVEELAKYFDVSKIAMQIRLEKLGIL</sequence>
<accession>A0A1M7S7R3</accession>
<dbReference type="RefSeq" id="WP_072696239.1">
    <property type="nucleotide sequence ID" value="NZ_FRDI01000003.1"/>
</dbReference>
<dbReference type="PANTHER" id="PTHR43236">
    <property type="entry name" value="ANTITOXIN HIGA1"/>
    <property type="match status" value="1"/>
</dbReference>
<protein>
    <recommendedName>
        <fullName evidence="1">IrrE N-terminal-like domain-containing protein</fullName>
    </recommendedName>
</protein>
<dbReference type="Pfam" id="PF06114">
    <property type="entry name" value="Peptidase_M78"/>
    <property type="match status" value="1"/>
</dbReference>
<dbReference type="InterPro" id="IPR052345">
    <property type="entry name" value="Rad_response_metalloprotease"/>
</dbReference>
<dbReference type="AlphaFoldDB" id="A0A1M7S7R3"/>
<dbReference type="Gene3D" id="1.10.10.2910">
    <property type="match status" value="1"/>
</dbReference>
<name>A0A1M7S7R3_9BACT</name>
<dbReference type="InterPro" id="IPR010359">
    <property type="entry name" value="IrrE_HExxH"/>
</dbReference>
<dbReference type="PANTHER" id="PTHR43236:SF1">
    <property type="entry name" value="BLL7220 PROTEIN"/>
    <property type="match status" value="1"/>
</dbReference>
<feature type="domain" description="IrrE N-terminal-like" evidence="1">
    <location>
        <begin position="31"/>
        <end position="156"/>
    </location>
</feature>
<evidence type="ECO:0000313" key="2">
    <source>
        <dbReference type="EMBL" id="SHN54404.1"/>
    </source>
</evidence>
<dbReference type="STRING" id="1121455.SAMN02745728_00532"/>
<proteinExistence type="predicted"/>
<keyword evidence="3" id="KW-1185">Reference proteome</keyword>
<evidence type="ECO:0000313" key="3">
    <source>
        <dbReference type="Proteomes" id="UP000186469"/>
    </source>
</evidence>
<evidence type="ECO:0000259" key="1">
    <source>
        <dbReference type="Pfam" id="PF06114"/>
    </source>
</evidence>
<reference evidence="2 3" key="1">
    <citation type="submission" date="2016-12" db="EMBL/GenBank/DDBJ databases">
        <authorList>
            <person name="Song W.-J."/>
            <person name="Kurnit D.M."/>
        </authorList>
    </citation>
    <scope>NUCLEOTIDE SEQUENCE [LARGE SCALE GENOMIC DNA]</scope>
    <source>
        <strain evidence="2 3">DSM 11393</strain>
    </source>
</reference>
<dbReference type="Proteomes" id="UP000186469">
    <property type="component" value="Unassembled WGS sequence"/>
</dbReference>
<organism evidence="2 3">
    <name type="scientific">Desulfovibrio litoralis DSM 11393</name>
    <dbReference type="NCBI Taxonomy" id="1121455"/>
    <lineage>
        <taxon>Bacteria</taxon>
        <taxon>Pseudomonadati</taxon>
        <taxon>Thermodesulfobacteriota</taxon>
        <taxon>Desulfovibrionia</taxon>
        <taxon>Desulfovibrionales</taxon>
        <taxon>Desulfovibrionaceae</taxon>
        <taxon>Desulfovibrio</taxon>
    </lineage>
</organism>
<gene>
    <name evidence="2" type="ORF">SAMN02745728_00532</name>
</gene>
<dbReference type="EMBL" id="FRDI01000003">
    <property type="protein sequence ID" value="SHN54404.1"/>
    <property type="molecule type" value="Genomic_DNA"/>
</dbReference>